<dbReference type="RefSeq" id="WP_102266221.1">
    <property type="nucleotide sequence ID" value="NZ_CALVCM010000013.1"/>
</dbReference>
<dbReference type="EMBL" id="JANGCH010000007">
    <property type="protein sequence ID" value="MCQ5121851.1"/>
    <property type="molecule type" value="Genomic_DNA"/>
</dbReference>
<dbReference type="GO" id="GO:0016787">
    <property type="term" value="F:hydrolase activity"/>
    <property type="evidence" value="ECO:0007669"/>
    <property type="project" value="UniProtKB-KW"/>
</dbReference>
<keyword evidence="4" id="KW-1185">Reference proteome</keyword>
<dbReference type="PRINTS" id="PR00111">
    <property type="entry name" value="ABHYDROLASE"/>
</dbReference>
<accession>A0ABT1SKU4</accession>
<dbReference type="PANTHER" id="PTHR43433:SF5">
    <property type="entry name" value="AB HYDROLASE-1 DOMAIN-CONTAINING PROTEIN"/>
    <property type="match status" value="1"/>
</dbReference>
<feature type="transmembrane region" description="Helical" evidence="1">
    <location>
        <begin position="83"/>
        <end position="103"/>
    </location>
</feature>
<dbReference type="InterPro" id="IPR050471">
    <property type="entry name" value="AB_hydrolase"/>
</dbReference>
<dbReference type="InterPro" id="IPR029058">
    <property type="entry name" value="AB_hydrolase_fold"/>
</dbReference>
<name>A0ABT1SKU4_9FIRM</name>
<keyword evidence="1" id="KW-0472">Membrane</keyword>
<evidence type="ECO:0000313" key="4">
    <source>
        <dbReference type="Proteomes" id="UP001524435"/>
    </source>
</evidence>
<evidence type="ECO:0000256" key="1">
    <source>
        <dbReference type="SAM" id="Phobius"/>
    </source>
</evidence>
<dbReference type="SUPFAM" id="SSF53474">
    <property type="entry name" value="alpha/beta-Hydrolases"/>
    <property type="match status" value="1"/>
</dbReference>
<protein>
    <submittedName>
        <fullName evidence="3">Alpha/beta hydrolase</fullName>
    </submittedName>
</protein>
<dbReference type="Proteomes" id="UP001524435">
    <property type="component" value="Unassembled WGS sequence"/>
</dbReference>
<keyword evidence="1" id="KW-0812">Transmembrane</keyword>
<proteinExistence type="predicted"/>
<evidence type="ECO:0000313" key="3">
    <source>
        <dbReference type="EMBL" id="MCQ5121851.1"/>
    </source>
</evidence>
<dbReference type="Pfam" id="PF00561">
    <property type="entry name" value="Abhydrolase_1"/>
    <property type="match status" value="1"/>
</dbReference>
<gene>
    <name evidence="3" type="ORF">NE663_06195</name>
</gene>
<keyword evidence="1" id="KW-1133">Transmembrane helix</keyword>
<organism evidence="3 4">
    <name type="scientific">Massilicoli timonensis</name>
    <dbReference type="NCBI Taxonomy" id="2015901"/>
    <lineage>
        <taxon>Bacteria</taxon>
        <taxon>Bacillati</taxon>
        <taxon>Bacillota</taxon>
        <taxon>Erysipelotrichia</taxon>
        <taxon>Erysipelotrichales</taxon>
        <taxon>Erysipelotrichaceae</taxon>
        <taxon>Massilicoli</taxon>
    </lineage>
</organism>
<dbReference type="Gene3D" id="3.40.50.1820">
    <property type="entry name" value="alpha/beta hydrolase"/>
    <property type="match status" value="1"/>
</dbReference>
<reference evidence="3 4" key="1">
    <citation type="submission" date="2022-06" db="EMBL/GenBank/DDBJ databases">
        <title>Isolation of gut microbiota from human fecal samples.</title>
        <authorList>
            <person name="Pamer E.G."/>
            <person name="Barat B."/>
            <person name="Waligurski E."/>
            <person name="Medina S."/>
            <person name="Paddock L."/>
            <person name="Mostad J."/>
        </authorList>
    </citation>
    <scope>NUCLEOTIDE SEQUENCE [LARGE SCALE GENOMIC DNA]</scope>
    <source>
        <strain evidence="3 4">DFI.6.1</strain>
    </source>
</reference>
<feature type="domain" description="AB hydrolase-1" evidence="2">
    <location>
        <begin position="21"/>
        <end position="238"/>
    </location>
</feature>
<dbReference type="InterPro" id="IPR000073">
    <property type="entry name" value="AB_hydrolase_1"/>
</dbReference>
<sequence length="258" mass="28990">MPYKQRNGCALYYEVQGQGEPLIFLHGLGGSMEQVQALFPQLDHIQLILIDQRGHGKSTGSFTSYTFADLAEDVLAIADELHLAQFSIAGISMGAAVSVYLLLHAPKRIKKTLLIRNAWINEAMSPSFRSLYALLADCLKKKEKARFQANAYFCELQMAAPAAAASLLQCFDDPAARRYPEKFIEIPKQKPFQDLFDLHQIKQPVMILANHRDPIHPFAFGQCLHAHIPHSSFYEIISKSENAAKQAEQIAFYLHAFL</sequence>
<keyword evidence="3" id="KW-0378">Hydrolase</keyword>
<evidence type="ECO:0000259" key="2">
    <source>
        <dbReference type="Pfam" id="PF00561"/>
    </source>
</evidence>
<comment type="caution">
    <text evidence="3">The sequence shown here is derived from an EMBL/GenBank/DDBJ whole genome shotgun (WGS) entry which is preliminary data.</text>
</comment>
<dbReference type="PANTHER" id="PTHR43433">
    <property type="entry name" value="HYDROLASE, ALPHA/BETA FOLD FAMILY PROTEIN"/>
    <property type="match status" value="1"/>
</dbReference>